<keyword evidence="3" id="KW-1185">Reference proteome</keyword>
<evidence type="ECO:0000313" key="2">
    <source>
        <dbReference type="EMBL" id="ANX12800.1"/>
    </source>
</evidence>
<dbReference type="PANTHER" id="PTHR23131:SF4">
    <property type="entry name" value="METALLO-BETA-LACTAMASE SUPERFAMILY POTEIN"/>
    <property type="match status" value="1"/>
</dbReference>
<gene>
    <name evidence="2" type="ORF">ABE41_012335</name>
</gene>
<dbReference type="InterPro" id="IPR036388">
    <property type="entry name" value="WH-like_DNA-bd_sf"/>
</dbReference>
<dbReference type="InterPro" id="IPR050662">
    <property type="entry name" value="Sec-metab_biosynth-thioest"/>
</dbReference>
<proteinExistence type="predicted"/>
<dbReference type="SUPFAM" id="SSF56281">
    <property type="entry name" value="Metallo-hydrolase/oxidoreductase"/>
    <property type="match status" value="1"/>
</dbReference>
<dbReference type="InterPro" id="IPR001279">
    <property type="entry name" value="Metallo-B-lactamas"/>
</dbReference>
<dbReference type="EMBL" id="CP016761">
    <property type="protein sequence ID" value="ANX12800.1"/>
    <property type="molecule type" value="Genomic_DNA"/>
</dbReference>
<dbReference type="PANTHER" id="PTHR23131">
    <property type="entry name" value="ENDORIBONUCLEASE LACTB2"/>
    <property type="match status" value="1"/>
</dbReference>
<sequence>MTKAATIIPITLPTPFDVGPVNCCLLIGDAVTLIDSGPRTDEAREVLLSSLTENRLSFKDLDQYICTHYHPDHAGLSKEIQQAGVDTLMLKEAVPYVSGDSDFLKWADSFYIDLYRSFGVPDSLGRLELLKLKKYREFITPFMPDLTPLPGESVPGHEGFVFLKTPGHAPDHLSLYNEVQGVFIGGDVLLPHISSNALLEPPVLHEKDRPKTLLQYRETLQNLLTLNLQTVYPGHGEPFENAHELIRKRLHDQNERAKAIEKLLNDEPLTVFELCVRLFPKLYEKQLGLVVSEVSGHLDLLQEEGRIIKAEEEGLFYFRQTGAVR</sequence>
<protein>
    <recommendedName>
        <fullName evidence="1">Metallo-beta-lactamase domain-containing protein</fullName>
    </recommendedName>
</protein>
<dbReference type="RefSeq" id="WP_066290712.1">
    <property type="nucleotide sequence ID" value="NZ_CP016761.1"/>
</dbReference>
<dbReference type="KEGG" id="far:ABE41_012335"/>
<name>A0A1B1Z5T8_9BACL</name>
<evidence type="ECO:0000259" key="1">
    <source>
        <dbReference type="SMART" id="SM00849"/>
    </source>
</evidence>
<dbReference type="SMART" id="SM00849">
    <property type="entry name" value="Lactamase_B"/>
    <property type="match status" value="1"/>
</dbReference>
<dbReference type="AlphaFoldDB" id="A0A1B1Z5T8"/>
<dbReference type="Gene3D" id="3.60.15.10">
    <property type="entry name" value="Ribonuclease Z/Hydroxyacylglutathione hydrolase-like"/>
    <property type="match status" value="1"/>
</dbReference>
<dbReference type="InterPro" id="IPR036866">
    <property type="entry name" value="RibonucZ/Hydroxyglut_hydro"/>
</dbReference>
<organism evidence="2 3">
    <name type="scientific">Fictibacillus arsenicus</name>
    <dbReference type="NCBI Taxonomy" id="255247"/>
    <lineage>
        <taxon>Bacteria</taxon>
        <taxon>Bacillati</taxon>
        <taxon>Bacillota</taxon>
        <taxon>Bacilli</taxon>
        <taxon>Bacillales</taxon>
        <taxon>Fictibacillaceae</taxon>
        <taxon>Fictibacillus</taxon>
    </lineage>
</organism>
<reference evidence="2 3" key="1">
    <citation type="submission" date="2016-08" db="EMBL/GenBank/DDBJ databases">
        <title>Complete genome sequence of Fictibacillus arsenicus G25-54, a strain with toxicity to nematodes and a potential arsenic-resistance activity.</title>
        <authorList>
            <person name="Zheng Z."/>
        </authorList>
    </citation>
    <scope>NUCLEOTIDE SEQUENCE [LARGE SCALE GENOMIC DNA]</scope>
    <source>
        <strain evidence="2 3">G25-54</strain>
    </source>
</reference>
<dbReference type="STRING" id="255247.ABE41_012335"/>
<dbReference type="Pfam" id="PF00753">
    <property type="entry name" value="Lactamase_B"/>
    <property type="match status" value="1"/>
</dbReference>
<feature type="domain" description="Metallo-beta-lactamase" evidence="1">
    <location>
        <begin position="20"/>
        <end position="235"/>
    </location>
</feature>
<accession>A0A1B1Z5T8</accession>
<dbReference type="Gene3D" id="1.10.10.10">
    <property type="entry name" value="Winged helix-like DNA-binding domain superfamily/Winged helix DNA-binding domain"/>
    <property type="match status" value="1"/>
</dbReference>
<evidence type="ECO:0000313" key="3">
    <source>
        <dbReference type="Proteomes" id="UP000077412"/>
    </source>
</evidence>
<dbReference type="Proteomes" id="UP000077412">
    <property type="component" value="Chromosome"/>
</dbReference>